<dbReference type="PANTHER" id="PTHR43861">
    <property type="entry name" value="TRANS-ACONITATE 2-METHYLTRANSFERASE-RELATED"/>
    <property type="match status" value="1"/>
</dbReference>
<dbReference type="AlphaFoldDB" id="A0A1F5EAY4"/>
<sequence length="350" mass="39357">MEETPDPITHGTTTAETQVPEYFRAPLKNSSPPKIDVPPVVDTVDVVDINEVSPAERLKYFQPLIEAALTKCEQVVQEMKEAHERGETFDGGKIFDARSELYELAMKMCGYEARKSDLLAMHDLIRPQRGEVSVDLSAGTGFLTQAVEYWTGARTYAVDPSEIQLQHLVQNCGDQVTAVHAAPNETDKIFADGNIPHEGVDVVTSFGGWHHVDKEKLPEAMQNVADMLKPKGRFVVGDVGAETPLQRHFDEIVTDKCLTGHEMGQFMSPEKLKELAESAGLELVSAEMKPLTWDFNSEEEMAWFFKGLHAYPQPVEEIIQDLRDTLGVKEEDGKFKLNWPMLFWEIRKPE</sequence>
<comment type="caution">
    <text evidence="2">The sequence shown here is derived from an EMBL/GenBank/DDBJ whole genome shotgun (WGS) entry which is preliminary data.</text>
</comment>
<name>A0A1F5EAY4_9BACT</name>
<evidence type="ECO:0000256" key="1">
    <source>
        <dbReference type="SAM" id="MobiDB-lite"/>
    </source>
</evidence>
<dbReference type="PANTHER" id="PTHR43861:SF1">
    <property type="entry name" value="TRANS-ACONITATE 2-METHYLTRANSFERASE"/>
    <property type="match status" value="1"/>
</dbReference>
<evidence type="ECO:0000313" key="2">
    <source>
        <dbReference type="EMBL" id="OGD64577.1"/>
    </source>
</evidence>
<gene>
    <name evidence="2" type="ORF">A3A71_00785</name>
</gene>
<dbReference type="STRING" id="1797471.A3A71_00785"/>
<dbReference type="Proteomes" id="UP000177481">
    <property type="component" value="Unassembled WGS sequence"/>
</dbReference>
<dbReference type="Pfam" id="PF13489">
    <property type="entry name" value="Methyltransf_23"/>
    <property type="match status" value="1"/>
</dbReference>
<dbReference type="EMBL" id="MEZX01000002">
    <property type="protein sequence ID" value="OGD64577.1"/>
    <property type="molecule type" value="Genomic_DNA"/>
</dbReference>
<feature type="region of interest" description="Disordered" evidence="1">
    <location>
        <begin position="1"/>
        <end position="22"/>
    </location>
</feature>
<organism evidence="2 3">
    <name type="scientific">Candidatus Berkelbacteria bacterium RIFCSPLOWO2_01_FULL_50_28</name>
    <dbReference type="NCBI Taxonomy" id="1797471"/>
    <lineage>
        <taxon>Bacteria</taxon>
        <taxon>Candidatus Berkelbacteria</taxon>
    </lineage>
</organism>
<evidence type="ECO:0008006" key="4">
    <source>
        <dbReference type="Google" id="ProtNLM"/>
    </source>
</evidence>
<reference evidence="2 3" key="1">
    <citation type="journal article" date="2016" name="Nat. Commun.">
        <title>Thousands of microbial genomes shed light on interconnected biogeochemical processes in an aquifer system.</title>
        <authorList>
            <person name="Anantharaman K."/>
            <person name="Brown C.T."/>
            <person name="Hug L.A."/>
            <person name="Sharon I."/>
            <person name="Castelle C.J."/>
            <person name="Probst A.J."/>
            <person name="Thomas B.C."/>
            <person name="Singh A."/>
            <person name="Wilkins M.J."/>
            <person name="Karaoz U."/>
            <person name="Brodie E.L."/>
            <person name="Williams K.H."/>
            <person name="Hubbard S.S."/>
            <person name="Banfield J.F."/>
        </authorList>
    </citation>
    <scope>NUCLEOTIDE SEQUENCE [LARGE SCALE GENOMIC DNA]</scope>
</reference>
<dbReference type="Gene3D" id="3.40.50.150">
    <property type="entry name" value="Vaccinia Virus protein VP39"/>
    <property type="match status" value="1"/>
</dbReference>
<dbReference type="SUPFAM" id="SSF53335">
    <property type="entry name" value="S-adenosyl-L-methionine-dependent methyltransferases"/>
    <property type="match status" value="1"/>
</dbReference>
<proteinExistence type="predicted"/>
<dbReference type="InterPro" id="IPR029063">
    <property type="entry name" value="SAM-dependent_MTases_sf"/>
</dbReference>
<accession>A0A1F5EAY4</accession>
<protein>
    <recommendedName>
        <fullName evidence="4">Methyltransferase domain-containing protein</fullName>
    </recommendedName>
</protein>
<dbReference type="CDD" id="cd02440">
    <property type="entry name" value="AdoMet_MTases"/>
    <property type="match status" value="1"/>
</dbReference>
<evidence type="ECO:0000313" key="3">
    <source>
        <dbReference type="Proteomes" id="UP000177481"/>
    </source>
</evidence>